<reference evidence="3" key="1">
    <citation type="journal article" date="2020" name="Stud. Mycol.">
        <title>101 Dothideomycetes genomes: a test case for predicting lifestyles and emergence of pathogens.</title>
        <authorList>
            <person name="Haridas S."/>
            <person name="Albert R."/>
            <person name="Binder M."/>
            <person name="Bloem J."/>
            <person name="Labutti K."/>
            <person name="Salamov A."/>
            <person name="Andreopoulos B."/>
            <person name="Baker S."/>
            <person name="Barry K."/>
            <person name="Bills G."/>
            <person name="Bluhm B."/>
            <person name="Cannon C."/>
            <person name="Castanera R."/>
            <person name="Culley D."/>
            <person name="Daum C."/>
            <person name="Ezra D."/>
            <person name="Gonzalez J."/>
            <person name="Henrissat B."/>
            <person name="Kuo A."/>
            <person name="Liang C."/>
            <person name="Lipzen A."/>
            <person name="Lutzoni F."/>
            <person name="Magnuson J."/>
            <person name="Mondo S."/>
            <person name="Nolan M."/>
            <person name="Ohm R."/>
            <person name="Pangilinan J."/>
            <person name="Park H.-J."/>
            <person name="Ramirez L."/>
            <person name="Alfaro M."/>
            <person name="Sun H."/>
            <person name="Tritt A."/>
            <person name="Yoshinaga Y."/>
            <person name="Zwiers L.-H."/>
            <person name="Turgeon B."/>
            <person name="Goodwin S."/>
            <person name="Spatafora J."/>
            <person name="Crous P."/>
            <person name="Grigoriev I."/>
        </authorList>
    </citation>
    <scope>NUCLEOTIDE SEQUENCE</scope>
    <source>
        <strain evidence="3">ATCC 74209</strain>
    </source>
</reference>
<evidence type="ECO:0000256" key="1">
    <source>
        <dbReference type="SAM" id="MobiDB-lite"/>
    </source>
</evidence>
<dbReference type="AlphaFoldDB" id="A0A9P4JPH4"/>
<keyword evidence="2" id="KW-1133">Transmembrane helix</keyword>
<name>A0A9P4JPH4_9PLEO</name>
<dbReference type="EMBL" id="ML993916">
    <property type="protein sequence ID" value="KAF2203012.1"/>
    <property type="molecule type" value="Genomic_DNA"/>
</dbReference>
<feature type="region of interest" description="Disordered" evidence="1">
    <location>
        <begin position="1"/>
        <end position="30"/>
    </location>
</feature>
<gene>
    <name evidence="3" type="ORF">GQ43DRAFT_289569</name>
</gene>
<keyword evidence="2" id="KW-0812">Transmembrane</keyword>
<feature type="transmembrane region" description="Helical" evidence="2">
    <location>
        <begin position="67"/>
        <end position="86"/>
    </location>
</feature>
<feature type="compositionally biased region" description="Polar residues" evidence="1">
    <location>
        <begin position="17"/>
        <end position="26"/>
    </location>
</feature>
<evidence type="ECO:0008006" key="5">
    <source>
        <dbReference type="Google" id="ProtNLM"/>
    </source>
</evidence>
<sequence length="111" mass="12703">MQNTSQSNRGVCAQLEPSMTRQQRSLQARGELQRTWRSSICLKVRRKADDERNAPQVFPHGRSALSLFHHTFSLVASLCAYFLVFIPPGRYSSRTEYSPSSYNLKTIPLNK</sequence>
<accession>A0A9P4JPH4</accession>
<dbReference type="Proteomes" id="UP000799536">
    <property type="component" value="Unassembled WGS sequence"/>
</dbReference>
<evidence type="ECO:0000256" key="2">
    <source>
        <dbReference type="SAM" id="Phobius"/>
    </source>
</evidence>
<proteinExistence type="predicted"/>
<organism evidence="3 4">
    <name type="scientific">Delitschia confertaspora ATCC 74209</name>
    <dbReference type="NCBI Taxonomy" id="1513339"/>
    <lineage>
        <taxon>Eukaryota</taxon>
        <taxon>Fungi</taxon>
        <taxon>Dikarya</taxon>
        <taxon>Ascomycota</taxon>
        <taxon>Pezizomycotina</taxon>
        <taxon>Dothideomycetes</taxon>
        <taxon>Pleosporomycetidae</taxon>
        <taxon>Pleosporales</taxon>
        <taxon>Delitschiaceae</taxon>
        <taxon>Delitschia</taxon>
    </lineage>
</organism>
<keyword evidence="2" id="KW-0472">Membrane</keyword>
<keyword evidence="4" id="KW-1185">Reference proteome</keyword>
<protein>
    <recommendedName>
        <fullName evidence="5">Transmembrane protein</fullName>
    </recommendedName>
</protein>
<evidence type="ECO:0000313" key="4">
    <source>
        <dbReference type="Proteomes" id="UP000799536"/>
    </source>
</evidence>
<evidence type="ECO:0000313" key="3">
    <source>
        <dbReference type="EMBL" id="KAF2203012.1"/>
    </source>
</evidence>
<comment type="caution">
    <text evidence="3">The sequence shown here is derived from an EMBL/GenBank/DDBJ whole genome shotgun (WGS) entry which is preliminary data.</text>
</comment>